<dbReference type="InterPro" id="IPR005702">
    <property type="entry name" value="Wzc-like_C"/>
</dbReference>
<dbReference type="Proteomes" id="UP000006833">
    <property type="component" value="Chromosome"/>
</dbReference>
<protein>
    <submittedName>
        <fullName evidence="5">ATPase involved in chromosome partitioning</fullName>
    </submittedName>
</protein>
<gene>
    <name evidence="5" type="ordered locus">Dshi_3389</name>
</gene>
<dbReference type="CDD" id="cd05387">
    <property type="entry name" value="BY-kinase"/>
    <property type="match status" value="1"/>
</dbReference>
<accession>A8LNM8</accession>
<evidence type="ECO:0000313" key="6">
    <source>
        <dbReference type="Proteomes" id="UP000006833"/>
    </source>
</evidence>
<dbReference type="Gene3D" id="3.40.50.300">
    <property type="entry name" value="P-loop containing nucleotide triphosphate hydrolases"/>
    <property type="match status" value="1"/>
</dbReference>
<dbReference type="InterPro" id="IPR027417">
    <property type="entry name" value="P-loop_NTPase"/>
</dbReference>
<dbReference type="GO" id="GO:0004713">
    <property type="term" value="F:protein tyrosine kinase activity"/>
    <property type="evidence" value="ECO:0007669"/>
    <property type="project" value="TreeGrafter"/>
</dbReference>
<dbReference type="AlphaFoldDB" id="A8LNM8"/>
<evidence type="ECO:0000259" key="4">
    <source>
        <dbReference type="Pfam" id="PF01656"/>
    </source>
</evidence>
<name>A8LNM8_DINSH</name>
<dbReference type="InterPro" id="IPR002586">
    <property type="entry name" value="CobQ/CobB/MinD/ParA_Nub-bd_dom"/>
</dbReference>
<organism evidence="5 6">
    <name type="scientific">Dinoroseobacter shibae (strain DSM 16493 / NCIMB 14021 / DFL 12)</name>
    <dbReference type="NCBI Taxonomy" id="398580"/>
    <lineage>
        <taxon>Bacteria</taxon>
        <taxon>Pseudomonadati</taxon>
        <taxon>Pseudomonadota</taxon>
        <taxon>Alphaproteobacteria</taxon>
        <taxon>Rhodobacterales</taxon>
        <taxon>Roseobacteraceae</taxon>
        <taxon>Dinoroseobacter</taxon>
    </lineage>
</organism>
<dbReference type="RefSeq" id="WP_012180048.1">
    <property type="nucleotide sequence ID" value="NC_009952.1"/>
</dbReference>
<proteinExistence type="predicted"/>
<sequence>MEKLQAALDKARERREGSVPPSGLSSQRPSQRAPLEDRWKALKPIHTDPKILRKNRVFFKDSQNSEAASFDVLRTKVLLQMEKNGWTRMAVTSAGSRAGKSTVCCNLASSIARQQSIRAIFMDLDMRNPSMAKKLGVETDGTVADMMTGSISFEEHASRLGPNVALAMNARPVKDPSDVFLDDATGNFLRRLEQEYQPNLMVFDVPPIFVSDDATAIFSHVDCVLIVVDAERSTIPDLDRCEKEVADHANVLGMVLNKCRFPEAGYGYGYGYGKKS</sequence>
<evidence type="ECO:0000256" key="3">
    <source>
        <dbReference type="SAM" id="MobiDB-lite"/>
    </source>
</evidence>
<feature type="region of interest" description="Disordered" evidence="3">
    <location>
        <begin position="1"/>
        <end position="38"/>
    </location>
</feature>
<dbReference type="PANTHER" id="PTHR32309">
    <property type="entry name" value="TYROSINE-PROTEIN KINASE"/>
    <property type="match status" value="1"/>
</dbReference>
<dbReference type="PANTHER" id="PTHR32309:SF13">
    <property type="entry name" value="FERRIC ENTEROBACTIN TRANSPORT PROTEIN FEPE"/>
    <property type="match status" value="1"/>
</dbReference>
<dbReference type="GO" id="GO:0005886">
    <property type="term" value="C:plasma membrane"/>
    <property type="evidence" value="ECO:0007669"/>
    <property type="project" value="TreeGrafter"/>
</dbReference>
<dbReference type="OrthoDB" id="9775724at2"/>
<evidence type="ECO:0000256" key="1">
    <source>
        <dbReference type="ARBA" id="ARBA00022741"/>
    </source>
</evidence>
<keyword evidence="6" id="KW-1185">Reference proteome</keyword>
<dbReference type="HOGENOM" id="CLU_052027_1_2_5"/>
<reference evidence="6" key="1">
    <citation type="journal article" date="2010" name="ISME J.">
        <title>The complete genome sequence of the algal symbiont Dinoroseobacter shibae: a hitchhiker's guide to life in the sea.</title>
        <authorList>
            <person name="Wagner-Dobler I."/>
            <person name="Ballhausen B."/>
            <person name="Berger M."/>
            <person name="Brinkhoff T."/>
            <person name="Buchholz I."/>
            <person name="Bunk B."/>
            <person name="Cypionka H."/>
            <person name="Daniel R."/>
            <person name="Drepper T."/>
            <person name="Gerdts G."/>
            <person name="Hahnke S."/>
            <person name="Han C."/>
            <person name="Jahn D."/>
            <person name="Kalhoefer D."/>
            <person name="Kiss H."/>
            <person name="Klenk H.P."/>
            <person name="Kyrpides N."/>
            <person name="Liebl W."/>
            <person name="Liesegang H."/>
            <person name="Meincke L."/>
            <person name="Pati A."/>
            <person name="Petersen J."/>
            <person name="Piekarski T."/>
            <person name="Pommerenke C."/>
            <person name="Pradella S."/>
            <person name="Pukall R."/>
            <person name="Rabus R."/>
            <person name="Stackebrandt E."/>
            <person name="Thole S."/>
            <person name="Thompson L."/>
            <person name="Tielen P."/>
            <person name="Tomasch J."/>
            <person name="von Jan M."/>
            <person name="Wanphrut N."/>
            <person name="Wichels A."/>
            <person name="Zech H."/>
            <person name="Simon M."/>
        </authorList>
    </citation>
    <scope>NUCLEOTIDE SEQUENCE [LARGE SCALE GENOMIC DNA]</scope>
    <source>
        <strain evidence="6">DSM 16493 / NCIMB 14021 / DFL 12</strain>
    </source>
</reference>
<dbReference type="EMBL" id="CP000830">
    <property type="protein sequence ID" value="ABV95122.1"/>
    <property type="molecule type" value="Genomic_DNA"/>
</dbReference>
<feature type="compositionally biased region" description="Basic and acidic residues" evidence="3">
    <location>
        <begin position="1"/>
        <end position="17"/>
    </location>
</feature>
<dbReference type="eggNOG" id="COG0489">
    <property type="taxonomic scope" value="Bacteria"/>
</dbReference>
<dbReference type="SUPFAM" id="SSF52540">
    <property type="entry name" value="P-loop containing nucleoside triphosphate hydrolases"/>
    <property type="match status" value="1"/>
</dbReference>
<evidence type="ECO:0000256" key="2">
    <source>
        <dbReference type="ARBA" id="ARBA00022840"/>
    </source>
</evidence>
<dbReference type="STRING" id="398580.Dshi_3389"/>
<evidence type="ECO:0000313" key="5">
    <source>
        <dbReference type="EMBL" id="ABV95122.1"/>
    </source>
</evidence>
<dbReference type="Pfam" id="PF01656">
    <property type="entry name" value="CbiA"/>
    <property type="match status" value="1"/>
</dbReference>
<keyword evidence="2" id="KW-0067">ATP-binding</keyword>
<keyword evidence="1" id="KW-0547">Nucleotide-binding</keyword>
<dbReference type="InterPro" id="IPR050445">
    <property type="entry name" value="Bact_polysacc_biosynth/exp"/>
</dbReference>
<dbReference type="KEGG" id="dsh:Dshi_3389"/>
<feature type="domain" description="CobQ/CobB/MinD/ParA nucleotide binding" evidence="4">
    <location>
        <begin position="90"/>
        <end position="260"/>
    </location>
</feature>